<comment type="subcellular location">
    <subcellularLocation>
        <location evidence="1">Cell surface</location>
    </subcellularLocation>
</comment>
<sequence>MLNALKKRVKNEKGLTLIELLAVVVILGIIAAIAIPSIGGLIDNSKKDAHVANATQMINSAKTYVASNPNIDTMDIKLETLISEGLIDDMEDPDSGAKNYKKDTSLVSITKNAATDTTAASYSYSVTLVGSERNITDVALDDLSRSSVEDN</sequence>
<keyword evidence="7" id="KW-1185">Reference proteome</keyword>
<evidence type="ECO:0000256" key="1">
    <source>
        <dbReference type="ARBA" id="ARBA00004241"/>
    </source>
</evidence>
<evidence type="ECO:0000313" key="7">
    <source>
        <dbReference type="Proteomes" id="UP000215545"/>
    </source>
</evidence>
<organism evidence="5 6">
    <name type="scientific">Domibacillus enclensis</name>
    <dbReference type="NCBI Taxonomy" id="1017273"/>
    <lineage>
        <taxon>Bacteria</taxon>
        <taxon>Bacillati</taxon>
        <taxon>Bacillota</taxon>
        <taxon>Bacilli</taxon>
        <taxon>Bacillales</taxon>
        <taxon>Bacillaceae</taxon>
        <taxon>Domibacillus</taxon>
    </lineage>
</organism>
<dbReference type="RefSeq" id="WP_045849817.1">
    <property type="nucleotide sequence ID" value="NZ_FTLX01000001.1"/>
</dbReference>
<dbReference type="OrthoDB" id="2454081at2"/>
<evidence type="ECO:0000313" key="5">
    <source>
        <dbReference type="EMBL" id="SIQ10028.1"/>
    </source>
</evidence>
<dbReference type="InterPro" id="IPR045584">
    <property type="entry name" value="Pilin-like"/>
</dbReference>
<keyword evidence="2" id="KW-0178">Competence</keyword>
<keyword evidence="3" id="KW-1133">Transmembrane helix</keyword>
<dbReference type="NCBIfam" id="TIGR02532">
    <property type="entry name" value="IV_pilin_GFxxxE"/>
    <property type="match status" value="1"/>
</dbReference>
<dbReference type="GO" id="GO:0009986">
    <property type="term" value="C:cell surface"/>
    <property type="evidence" value="ECO:0007669"/>
    <property type="project" value="UniProtKB-SubCell"/>
</dbReference>
<gene>
    <name evidence="4" type="ORF">B1B05_03415</name>
    <name evidence="5" type="ORF">SAMN05443094_101702</name>
</gene>
<protein>
    <submittedName>
        <fullName evidence="4">Prepilin-type cleavage/methylation domain-containing protein</fullName>
    </submittedName>
    <submittedName>
        <fullName evidence="5">Type IV pilus assembly protein PilA</fullName>
    </submittedName>
</protein>
<accession>A0A1N6Q0C6</accession>
<evidence type="ECO:0000313" key="4">
    <source>
        <dbReference type="EMBL" id="OXS80542.1"/>
    </source>
</evidence>
<feature type="transmembrane region" description="Helical" evidence="3">
    <location>
        <begin position="20"/>
        <end position="42"/>
    </location>
</feature>
<dbReference type="Proteomes" id="UP000215545">
    <property type="component" value="Unassembled WGS sequence"/>
</dbReference>
<dbReference type="InterPro" id="IPR012902">
    <property type="entry name" value="N_methyl_site"/>
</dbReference>
<keyword evidence="3" id="KW-0472">Membrane</keyword>
<dbReference type="SUPFAM" id="SSF54523">
    <property type="entry name" value="Pili subunits"/>
    <property type="match status" value="1"/>
</dbReference>
<proteinExistence type="predicted"/>
<reference evidence="5 6" key="1">
    <citation type="submission" date="2017-01" db="EMBL/GenBank/DDBJ databases">
        <authorList>
            <person name="Mah S.A."/>
            <person name="Swanson W.J."/>
            <person name="Moy G.W."/>
            <person name="Vacquier V.D."/>
        </authorList>
    </citation>
    <scope>NUCLEOTIDE SEQUENCE [LARGE SCALE GENOMIC DNA]</scope>
    <source>
        <strain evidence="5 6">NIO-1016</strain>
    </source>
</reference>
<dbReference type="EMBL" id="MWSK01000001">
    <property type="protein sequence ID" value="OXS80542.1"/>
    <property type="molecule type" value="Genomic_DNA"/>
</dbReference>
<dbReference type="AlphaFoldDB" id="A0A1N6Q0C6"/>
<evidence type="ECO:0000256" key="2">
    <source>
        <dbReference type="ARBA" id="ARBA00023287"/>
    </source>
</evidence>
<dbReference type="Gene3D" id="3.30.700.10">
    <property type="entry name" value="Glycoprotein, Type 4 Pilin"/>
    <property type="match status" value="1"/>
</dbReference>
<evidence type="ECO:0000256" key="3">
    <source>
        <dbReference type="SAM" id="Phobius"/>
    </source>
</evidence>
<dbReference type="Proteomes" id="UP000186385">
    <property type="component" value="Unassembled WGS sequence"/>
</dbReference>
<name>A0A1N6Q0C6_9BACI</name>
<dbReference type="Pfam" id="PF07963">
    <property type="entry name" value="N_methyl"/>
    <property type="match status" value="1"/>
</dbReference>
<dbReference type="STRING" id="1017273.SAMN05443094_101702"/>
<dbReference type="EMBL" id="FTLX01000001">
    <property type="protein sequence ID" value="SIQ10028.1"/>
    <property type="molecule type" value="Genomic_DNA"/>
</dbReference>
<reference evidence="4" key="3">
    <citation type="submission" date="2017-03" db="EMBL/GenBank/DDBJ databases">
        <authorList>
            <person name="Dastager S.G."/>
            <person name="Neurgaonkar P.S."/>
            <person name="Dharne M.S."/>
        </authorList>
    </citation>
    <scope>NUCLEOTIDE SEQUENCE</scope>
    <source>
        <strain evidence="4">DSM 25145</strain>
    </source>
</reference>
<reference evidence="7" key="2">
    <citation type="submission" date="2017-03" db="EMBL/GenBank/DDBJ databases">
        <title>Bacillus sp. V-88(T) DSM27956, whole genome shotgun sequencing project.</title>
        <authorList>
            <person name="Dastager S.G."/>
            <person name="Neurgaonkar P.S."/>
            <person name="Dharne M.S."/>
        </authorList>
    </citation>
    <scope>NUCLEOTIDE SEQUENCE [LARGE SCALE GENOMIC DNA]</scope>
    <source>
        <strain evidence="7">DSM 25145</strain>
    </source>
</reference>
<dbReference type="PROSITE" id="PS00409">
    <property type="entry name" value="PROKAR_NTER_METHYL"/>
    <property type="match status" value="1"/>
</dbReference>
<evidence type="ECO:0000313" key="6">
    <source>
        <dbReference type="Proteomes" id="UP000186385"/>
    </source>
</evidence>
<keyword evidence="3" id="KW-0812">Transmembrane</keyword>
<dbReference type="GO" id="GO:0030420">
    <property type="term" value="P:establishment of competence for transformation"/>
    <property type="evidence" value="ECO:0007669"/>
    <property type="project" value="UniProtKB-KW"/>
</dbReference>